<dbReference type="AlphaFoldDB" id="A0A285U8L7"/>
<accession>A0A285U8L7</accession>
<dbReference type="Pfam" id="PF08378">
    <property type="entry name" value="NERD"/>
    <property type="match status" value="1"/>
</dbReference>
<organism evidence="2 3">
    <name type="scientific">Ureibacillus acetophenoni</name>
    <dbReference type="NCBI Taxonomy" id="614649"/>
    <lineage>
        <taxon>Bacteria</taxon>
        <taxon>Bacillati</taxon>
        <taxon>Bacillota</taxon>
        <taxon>Bacilli</taxon>
        <taxon>Bacillales</taxon>
        <taxon>Caryophanaceae</taxon>
        <taxon>Ureibacillus</taxon>
    </lineage>
</organism>
<dbReference type="OrthoDB" id="2433183at2"/>
<dbReference type="RefSeq" id="WP_097148601.1">
    <property type="nucleotide sequence ID" value="NZ_OBQC01000002.1"/>
</dbReference>
<dbReference type="InterPro" id="IPR011528">
    <property type="entry name" value="NERD"/>
</dbReference>
<sequence>MAQLVKLQDYISRYQIDMNRYPAQFVRMKKSGWERIKSEWESGELVQKWEHMNDSVSEEVEMKKQRFSLIKKLFKRNQQNGEAVEQVDEIQTEGTLGEESLPDDETTLLFEPNIVYNPQSIDELKKIFIDQFFHFQIKWASSTLREKSFVNSKFIGDSFLRTVLQTLPDNYLVLYYPIVKLKKAPIELDVVILTPLECLCITIVERENYAVYTGSSEREHFWVKKVGESDTKILNPIIQLNRMETIVSQLFTQNNVTMPIRKILLSRNGYFDYPGTIYNLQFIDKRNYENWIDELKHLASPMKHMQIQAAKTLLSNVETTSYNRML</sequence>
<dbReference type="InterPro" id="IPR012397">
    <property type="entry name" value="Pullulanase"/>
</dbReference>
<proteinExistence type="predicted"/>
<evidence type="ECO:0000313" key="2">
    <source>
        <dbReference type="EMBL" id="SOC36631.1"/>
    </source>
</evidence>
<protein>
    <submittedName>
        <fullName evidence="2">Nuclease-like protein</fullName>
    </submittedName>
</protein>
<dbReference type="Proteomes" id="UP000219252">
    <property type="component" value="Unassembled WGS sequence"/>
</dbReference>
<dbReference type="PIRSF" id="PIRSF012560">
    <property type="entry name" value="Pullulanase"/>
    <property type="match status" value="1"/>
</dbReference>
<feature type="domain" description="NERD" evidence="1">
    <location>
        <begin position="159"/>
        <end position="262"/>
    </location>
</feature>
<evidence type="ECO:0000313" key="3">
    <source>
        <dbReference type="Proteomes" id="UP000219252"/>
    </source>
</evidence>
<gene>
    <name evidence="2" type="ORF">SAMN05877842_102558</name>
</gene>
<dbReference type="EMBL" id="OBQC01000002">
    <property type="protein sequence ID" value="SOC36631.1"/>
    <property type="molecule type" value="Genomic_DNA"/>
</dbReference>
<reference evidence="3" key="1">
    <citation type="submission" date="2017-08" db="EMBL/GenBank/DDBJ databases">
        <authorList>
            <person name="Varghese N."/>
            <person name="Submissions S."/>
        </authorList>
    </citation>
    <scope>NUCLEOTIDE SEQUENCE [LARGE SCALE GENOMIC DNA]</scope>
    <source>
        <strain evidence="3">JC23</strain>
    </source>
</reference>
<name>A0A285U8L7_9BACL</name>
<evidence type="ECO:0000259" key="1">
    <source>
        <dbReference type="Pfam" id="PF08378"/>
    </source>
</evidence>
<keyword evidence="3" id="KW-1185">Reference proteome</keyword>